<dbReference type="InterPro" id="IPR019734">
    <property type="entry name" value="TPR_rpt"/>
</dbReference>
<dbReference type="OrthoDB" id="2377103at2"/>
<comment type="caution">
    <text evidence="2">The sequence shown here is derived from an EMBL/GenBank/DDBJ whole genome shotgun (WGS) entry which is preliminary data.</text>
</comment>
<dbReference type="RefSeq" id="WP_054968090.1">
    <property type="nucleotide sequence ID" value="NZ_LJCO01000020.1"/>
</dbReference>
<dbReference type="SUPFAM" id="SSF48452">
    <property type="entry name" value="TPR-like"/>
    <property type="match status" value="1"/>
</dbReference>
<proteinExistence type="predicted"/>
<organism evidence="2 3">
    <name type="scientific">Alicyclobacillus ferrooxydans</name>
    <dbReference type="NCBI Taxonomy" id="471514"/>
    <lineage>
        <taxon>Bacteria</taxon>
        <taxon>Bacillati</taxon>
        <taxon>Bacillota</taxon>
        <taxon>Bacilli</taxon>
        <taxon>Bacillales</taxon>
        <taxon>Alicyclobacillaceae</taxon>
        <taxon>Alicyclobacillus</taxon>
    </lineage>
</organism>
<dbReference type="Pfam" id="PF13432">
    <property type="entry name" value="TPR_16"/>
    <property type="match status" value="1"/>
</dbReference>
<dbReference type="Proteomes" id="UP000050482">
    <property type="component" value="Unassembled WGS sequence"/>
</dbReference>
<dbReference type="STRING" id="471514.AN477_05075"/>
<dbReference type="Gene3D" id="1.25.40.10">
    <property type="entry name" value="Tetratricopeptide repeat domain"/>
    <property type="match status" value="1"/>
</dbReference>
<keyword evidence="1" id="KW-0802">TPR repeat</keyword>
<accession>A0A0P9EN58</accession>
<dbReference type="PROSITE" id="PS50005">
    <property type="entry name" value="TPR"/>
    <property type="match status" value="1"/>
</dbReference>
<dbReference type="PATRIC" id="fig|471514.4.peg.3181"/>
<feature type="repeat" description="TPR" evidence="1">
    <location>
        <begin position="3"/>
        <end position="36"/>
    </location>
</feature>
<sequence length="129" mass="14285">MPRERWLKTAYAYLYIRDFDAARRAFEQAIAEDPDNPETYFHASVTALRNGEIAYAEEAAAKAAELAPDNSLYVAHLGAVRAEVLVLKAEKALGEGLILESKQLLEDALTADPLCERAYELQQALEQSG</sequence>
<name>A0A0P9EN58_9BACL</name>
<gene>
    <name evidence="2" type="ORF">AN477_05075</name>
</gene>
<reference evidence="2 3" key="1">
    <citation type="submission" date="2015-09" db="EMBL/GenBank/DDBJ databases">
        <title>Draft genome sequence of Alicyclobacillus ferrooxydans DSM 22381.</title>
        <authorList>
            <person name="Hemp J."/>
        </authorList>
    </citation>
    <scope>NUCLEOTIDE SEQUENCE [LARGE SCALE GENOMIC DNA]</scope>
    <source>
        <strain evidence="2 3">TC-34</strain>
    </source>
</reference>
<dbReference type="InterPro" id="IPR011990">
    <property type="entry name" value="TPR-like_helical_dom_sf"/>
</dbReference>
<evidence type="ECO:0008006" key="4">
    <source>
        <dbReference type="Google" id="ProtNLM"/>
    </source>
</evidence>
<dbReference type="EMBL" id="LJCO01000020">
    <property type="protein sequence ID" value="KPV44859.1"/>
    <property type="molecule type" value="Genomic_DNA"/>
</dbReference>
<dbReference type="SMART" id="SM00028">
    <property type="entry name" value="TPR"/>
    <property type="match status" value="3"/>
</dbReference>
<protein>
    <recommendedName>
        <fullName evidence="4">Tetratricopeptide repeat protein</fullName>
    </recommendedName>
</protein>
<evidence type="ECO:0000313" key="3">
    <source>
        <dbReference type="Proteomes" id="UP000050482"/>
    </source>
</evidence>
<keyword evidence="3" id="KW-1185">Reference proteome</keyword>
<dbReference type="AlphaFoldDB" id="A0A0P9EN58"/>
<evidence type="ECO:0000256" key="1">
    <source>
        <dbReference type="PROSITE-ProRule" id="PRU00339"/>
    </source>
</evidence>
<evidence type="ECO:0000313" key="2">
    <source>
        <dbReference type="EMBL" id="KPV44859.1"/>
    </source>
</evidence>